<evidence type="ECO:0000256" key="1">
    <source>
        <dbReference type="SAM" id="MobiDB-lite"/>
    </source>
</evidence>
<gene>
    <name evidence="3" type="primary">jg14079</name>
    <name evidence="3" type="ORF">PAEG_LOCUS22483</name>
</gene>
<dbReference type="PANTHER" id="PTHR47633">
    <property type="entry name" value="IMMUNOGLOBULIN"/>
    <property type="match status" value="1"/>
</dbReference>
<evidence type="ECO:0000313" key="3">
    <source>
        <dbReference type="EMBL" id="CAH2253089.1"/>
    </source>
</evidence>
<dbReference type="PROSITE" id="PS50835">
    <property type="entry name" value="IG_LIKE"/>
    <property type="match status" value="1"/>
</dbReference>
<evidence type="ECO:0000313" key="4">
    <source>
        <dbReference type="Proteomes" id="UP000838756"/>
    </source>
</evidence>
<dbReference type="Pfam" id="PF07679">
    <property type="entry name" value="I-set"/>
    <property type="match status" value="1"/>
</dbReference>
<protein>
    <submittedName>
        <fullName evidence="3">Jg14079 protein</fullName>
    </submittedName>
</protein>
<accession>A0A8S4S5F7</accession>
<dbReference type="SMART" id="SM00409">
    <property type="entry name" value="IG"/>
    <property type="match status" value="1"/>
</dbReference>
<feature type="domain" description="Ig-like" evidence="2">
    <location>
        <begin position="56"/>
        <end position="145"/>
    </location>
</feature>
<dbReference type="SUPFAM" id="SSF48726">
    <property type="entry name" value="Immunoglobulin"/>
    <property type="match status" value="1"/>
</dbReference>
<dbReference type="GO" id="GO:0004672">
    <property type="term" value="F:protein kinase activity"/>
    <property type="evidence" value="ECO:0007669"/>
    <property type="project" value="TreeGrafter"/>
</dbReference>
<feature type="region of interest" description="Disordered" evidence="1">
    <location>
        <begin position="1"/>
        <end position="47"/>
    </location>
</feature>
<feature type="non-terminal residue" evidence="3">
    <location>
        <position position="1"/>
    </location>
</feature>
<dbReference type="Proteomes" id="UP000838756">
    <property type="component" value="Unassembled WGS sequence"/>
</dbReference>
<dbReference type="FunFam" id="2.60.40.10:FF:001452">
    <property type="entry name" value="Uncharacterized protein, isoform F"/>
    <property type="match status" value="1"/>
</dbReference>
<reference evidence="3" key="1">
    <citation type="submission" date="2022-03" db="EMBL/GenBank/DDBJ databases">
        <authorList>
            <person name="Lindestad O."/>
        </authorList>
    </citation>
    <scope>NUCLEOTIDE SEQUENCE</scope>
</reference>
<dbReference type="EMBL" id="CAKXAJ010026045">
    <property type="protein sequence ID" value="CAH2253089.1"/>
    <property type="molecule type" value="Genomic_DNA"/>
</dbReference>
<proteinExistence type="predicted"/>
<name>A0A8S4S5F7_9NEOP</name>
<dbReference type="InterPro" id="IPR007110">
    <property type="entry name" value="Ig-like_dom"/>
</dbReference>
<organism evidence="3 4">
    <name type="scientific">Pararge aegeria aegeria</name>
    <dbReference type="NCBI Taxonomy" id="348720"/>
    <lineage>
        <taxon>Eukaryota</taxon>
        <taxon>Metazoa</taxon>
        <taxon>Ecdysozoa</taxon>
        <taxon>Arthropoda</taxon>
        <taxon>Hexapoda</taxon>
        <taxon>Insecta</taxon>
        <taxon>Pterygota</taxon>
        <taxon>Neoptera</taxon>
        <taxon>Endopterygota</taxon>
        <taxon>Lepidoptera</taxon>
        <taxon>Glossata</taxon>
        <taxon>Ditrysia</taxon>
        <taxon>Papilionoidea</taxon>
        <taxon>Nymphalidae</taxon>
        <taxon>Satyrinae</taxon>
        <taxon>Satyrini</taxon>
        <taxon>Parargina</taxon>
        <taxon>Pararge</taxon>
    </lineage>
</organism>
<evidence type="ECO:0000259" key="2">
    <source>
        <dbReference type="PROSITE" id="PS50835"/>
    </source>
</evidence>
<dbReference type="InterPro" id="IPR013783">
    <property type="entry name" value="Ig-like_fold"/>
</dbReference>
<dbReference type="InterPro" id="IPR036179">
    <property type="entry name" value="Ig-like_dom_sf"/>
</dbReference>
<sequence>PGEPNTLSQRLRRPPALLSACSTPRSTPRTTPVRSQSRTPGPDLRRLCSPSREIAPKFYTYPYNKVVEEGDTVVFQCAVKGLPPPWASWDKDGIIITPTARISVREKDDMFRILEIEQVTVEDVGLYRVTLENDYGRAEASARLEVISQTGKFYDKTDKESQFQIRILNNLKIINATRSDQDSTVKISYT</sequence>
<keyword evidence="4" id="KW-1185">Reference proteome</keyword>
<dbReference type="OrthoDB" id="6070751at2759"/>
<feature type="compositionally biased region" description="Low complexity" evidence="1">
    <location>
        <begin position="22"/>
        <end position="40"/>
    </location>
</feature>
<comment type="caution">
    <text evidence="3">The sequence shown here is derived from an EMBL/GenBank/DDBJ whole genome shotgun (WGS) entry which is preliminary data.</text>
</comment>
<dbReference type="AlphaFoldDB" id="A0A8S4S5F7"/>
<dbReference type="InterPro" id="IPR013098">
    <property type="entry name" value="Ig_I-set"/>
</dbReference>
<dbReference type="PANTHER" id="PTHR47633:SF8">
    <property type="entry name" value="SPEG NEIGHBOR PROTEIN"/>
    <property type="match status" value="1"/>
</dbReference>
<dbReference type="InterPro" id="IPR003599">
    <property type="entry name" value="Ig_sub"/>
</dbReference>
<dbReference type="Gene3D" id="2.60.40.10">
    <property type="entry name" value="Immunoglobulins"/>
    <property type="match status" value="1"/>
</dbReference>